<dbReference type="InterPro" id="IPR018599">
    <property type="entry name" value="DUF2026"/>
</dbReference>
<dbReference type="RefSeq" id="WP_305930990.1">
    <property type="nucleotide sequence ID" value="NZ_JAVAIL010000009.1"/>
</dbReference>
<organism evidence="1 2">
    <name type="scientific">Qipengyuania benthica</name>
    <dbReference type="NCBI Taxonomy" id="3067651"/>
    <lineage>
        <taxon>Bacteria</taxon>
        <taxon>Pseudomonadati</taxon>
        <taxon>Pseudomonadota</taxon>
        <taxon>Alphaproteobacteria</taxon>
        <taxon>Sphingomonadales</taxon>
        <taxon>Erythrobacteraceae</taxon>
        <taxon>Qipengyuania</taxon>
    </lineage>
</organism>
<evidence type="ECO:0000313" key="2">
    <source>
        <dbReference type="Proteomes" id="UP001235664"/>
    </source>
</evidence>
<proteinExistence type="predicted"/>
<keyword evidence="2" id="KW-1185">Reference proteome</keyword>
<dbReference type="EMBL" id="JAVAIL010000009">
    <property type="protein sequence ID" value="MDP4540989.1"/>
    <property type="molecule type" value="Genomic_DNA"/>
</dbReference>
<accession>A0ABT9HCD0</accession>
<comment type="caution">
    <text evidence="1">The sequence shown here is derived from an EMBL/GenBank/DDBJ whole genome shotgun (WGS) entry which is preliminary data.</text>
</comment>
<reference evidence="1 2" key="1">
    <citation type="submission" date="2023-08" db="EMBL/GenBank/DDBJ databases">
        <title>genomic of DY56.</title>
        <authorList>
            <person name="Wang Y."/>
        </authorList>
    </citation>
    <scope>NUCLEOTIDE SEQUENCE [LARGE SCALE GENOMIC DNA]</scope>
    <source>
        <strain evidence="1 2">DY56-A-20</strain>
    </source>
</reference>
<gene>
    <name evidence="1" type="ORF">Q9K01_15275</name>
</gene>
<dbReference type="Proteomes" id="UP001235664">
    <property type="component" value="Unassembled WGS sequence"/>
</dbReference>
<dbReference type="Gene3D" id="3.10.550.10">
    <property type="entry name" value="Hypothetical protein Atu2299"/>
    <property type="match status" value="1"/>
</dbReference>
<name>A0ABT9HCD0_9SPHN</name>
<dbReference type="Pfam" id="PF09641">
    <property type="entry name" value="DUF2026"/>
    <property type="match status" value="1"/>
</dbReference>
<sequence length="140" mass="15544">MMQRYMMPNFALPLPAFNRIHQVIHGTIKEEGNPGKACTLFACIGALIMNKHYKIPARAVAGGFALCVEPGKNMLFGRDGGGIVHFDEDGFHMWVQTETHVIDFMSPLYQEALKPAGRPGRSGAASRIRLTRRMSMRAGR</sequence>
<dbReference type="InterPro" id="IPR038765">
    <property type="entry name" value="Papain-like_cys_pep_sf"/>
</dbReference>
<evidence type="ECO:0000313" key="1">
    <source>
        <dbReference type="EMBL" id="MDP4540989.1"/>
    </source>
</evidence>
<dbReference type="SUPFAM" id="SSF54001">
    <property type="entry name" value="Cysteine proteinases"/>
    <property type="match status" value="1"/>
</dbReference>
<dbReference type="InterPro" id="IPR023107">
    <property type="entry name" value="Atu2299-like_dom_sf"/>
</dbReference>
<protein>
    <submittedName>
        <fullName evidence="1">DUF2026 family protein</fullName>
    </submittedName>
</protein>